<feature type="compositionally biased region" description="Low complexity" evidence="1">
    <location>
        <begin position="30"/>
        <end position="40"/>
    </location>
</feature>
<feature type="compositionally biased region" description="Basic and acidic residues" evidence="1">
    <location>
        <begin position="199"/>
        <end position="213"/>
    </location>
</feature>
<dbReference type="Proteomes" id="UP001239909">
    <property type="component" value="Unassembled WGS sequence"/>
</dbReference>
<organism evidence="2 3">
    <name type="scientific">Paralimibaculum aggregatum</name>
    <dbReference type="NCBI Taxonomy" id="3036245"/>
    <lineage>
        <taxon>Bacteria</taxon>
        <taxon>Pseudomonadati</taxon>
        <taxon>Pseudomonadota</taxon>
        <taxon>Alphaproteobacteria</taxon>
        <taxon>Rhodobacterales</taxon>
        <taxon>Paracoccaceae</taxon>
        <taxon>Paralimibaculum</taxon>
    </lineage>
</organism>
<keyword evidence="3" id="KW-1185">Reference proteome</keyword>
<feature type="region of interest" description="Disordered" evidence="1">
    <location>
        <begin position="138"/>
        <end position="347"/>
    </location>
</feature>
<feature type="compositionally biased region" description="Pro residues" evidence="1">
    <location>
        <begin position="1"/>
        <end position="16"/>
    </location>
</feature>
<protein>
    <submittedName>
        <fullName evidence="2">Uncharacterized protein</fullName>
    </submittedName>
</protein>
<feature type="compositionally biased region" description="Low complexity" evidence="1">
    <location>
        <begin position="244"/>
        <end position="264"/>
    </location>
</feature>
<reference evidence="2 3" key="1">
    <citation type="submission" date="2023-04" db="EMBL/GenBank/DDBJ databases">
        <title>Marinoamorphus aggregata gen. nov., sp. Nov., isolate from tissue of brittle star Ophioplocus japonicus.</title>
        <authorList>
            <person name="Kawano K."/>
            <person name="Sawayama S."/>
            <person name="Nakagawa S."/>
        </authorList>
    </citation>
    <scope>NUCLEOTIDE SEQUENCE [LARGE SCALE GENOMIC DNA]</scope>
    <source>
        <strain evidence="2 3">NKW23</strain>
    </source>
</reference>
<gene>
    <name evidence="2" type="ORF">LNKW23_14650</name>
</gene>
<feature type="compositionally biased region" description="Basic and acidic residues" evidence="1">
    <location>
        <begin position="331"/>
        <end position="347"/>
    </location>
</feature>
<evidence type="ECO:0000313" key="3">
    <source>
        <dbReference type="Proteomes" id="UP001239909"/>
    </source>
</evidence>
<feature type="region of interest" description="Disordered" evidence="1">
    <location>
        <begin position="541"/>
        <end position="576"/>
    </location>
</feature>
<comment type="caution">
    <text evidence="2">The sequence shown here is derived from an EMBL/GenBank/DDBJ whole genome shotgun (WGS) entry which is preliminary data.</text>
</comment>
<feature type="region of interest" description="Disordered" evidence="1">
    <location>
        <begin position="1"/>
        <end position="62"/>
    </location>
</feature>
<proteinExistence type="predicted"/>
<feature type="compositionally biased region" description="Low complexity" evidence="1">
    <location>
        <begin position="615"/>
        <end position="632"/>
    </location>
</feature>
<evidence type="ECO:0000313" key="2">
    <source>
        <dbReference type="EMBL" id="GMG82252.1"/>
    </source>
</evidence>
<dbReference type="EMBL" id="BSYI01000009">
    <property type="protein sequence ID" value="GMG82252.1"/>
    <property type="molecule type" value="Genomic_DNA"/>
</dbReference>
<feature type="compositionally biased region" description="Low complexity" evidence="1">
    <location>
        <begin position="307"/>
        <end position="323"/>
    </location>
</feature>
<feature type="region of interest" description="Disordered" evidence="1">
    <location>
        <begin position="615"/>
        <end position="638"/>
    </location>
</feature>
<evidence type="ECO:0000256" key="1">
    <source>
        <dbReference type="SAM" id="MobiDB-lite"/>
    </source>
</evidence>
<sequence>MQPPACVPATPGPPLATMPGPASTAPPGPATTLTHPGTGASLAHPGSAAPLHGGIERAAPRGRHIPRLDHASARRRPICTAPAVPHRLGTMPVPDGPTCPHRPGTGPIPDVPAGLLRPGATPIPDSPTCLHRPGAMPIPDAPACPRTTPVPDSGSTETSQPAAHLAIDDPASPPARGAGPGTTGHITRATHTGTGDTEAQARRFVPGDRDRTRAGHSARIASNGAGNGASESHPFAPRGRDRTGAGQTARATRTGAGNNAAEARPIAPRDPDGTGGDPIARAMRTGTGNRAAEARPFTPGDGDRAGAGHAARATRTGNRGSAAEARLFAPNDRDRARGSDGPDLDPARAMRFDRAGPVTGAAVTCEAPDPRPGQRLALPMAPFDEPKRLALGSPAPAILPLEASRGTTGRSGAEAGAVQTVAMKALSPIPGGRQALPTEPSNGLGGIAPACTAPAIGPLEASRGAAGRTGTRAGAVRTVARRAIAPAPGQRRALPADAPDGLGRIAPGSTAPAILSIKASRGSAGHTGTGAGAVRTVARPAPATVPGRPQALPTGPSGGHGRLAPGSAAPATGLLGSGRGGIVDGAAEAEETAEMQAPLSALRRAALRRGPMPALPAHGAAAGGCVRPAAARAGGGRG</sequence>
<name>A0ABQ6LKR1_9RHOB</name>
<accession>A0ABQ6LKR1</accession>